<feature type="region of interest" description="Disordered" evidence="1">
    <location>
        <begin position="1"/>
        <end position="35"/>
    </location>
</feature>
<dbReference type="EMBL" id="JAESDN010000005">
    <property type="protein sequence ID" value="KAG7050050.1"/>
    <property type="molecule type" value="Genomic_DNA"/>
</dbReference>
<evidence type="ECO:0000313" key="3">
    <source>
        <dbReference type="Proteomes" id="UP000699042"/>
    </source>
</evidence>
<proteinExistence type="predicted"/>
<dbReference type="AlphaFoldDB" id="A0A9P7R4H5"/>
<protein>
    <submittedName>
        <fullName evidence="2">Uncharacterized protein</fullName>
    </submittedName>
</protein>
<gene>
    <name evidence="2" type="ORF">JMJ77_012806</name>
</gene>
<accession>A0A9P7R4H5</accession>
<comment type="caution">
    <text evidence="2">The sequence shown here is derived from an EMBL/GenBank/DDBJ whole genome shotgun (WGS) entry which is preliminary data.</text>
</comment>
<organism evidence="2 3">
    <name type="scientific">Colletotrichum scovillei</name>
    <dbReference type="NCBI Taxonomy" id="1209932"/>
    <lineage>
        <taxon>Eukaryota</taxon>
        <taxon>Fungi</taxon>
        <taxon>Dikarya</taxon>
        <taxon>Ascomycota</taxon>
        <taxon>Pezizomycotina</taxon>
        <taxon>Sordariomycetes</taxon>
        <taxon>Hypocreomycetidae</taxon>
        <taxon>Glomerellales</taxon>
        <taxon>Glomerellaceae</taxon>
        <taxon>Colletotrichum</taxon>
        <taxon>Colletotrichum acutatum species complex</taxon>
    </lineage>
</organism>
<name>A0A9P7R4H5_9PEZI</name>
<sequence length="257" mass="26160">LLKNTVNHNRQGHQHSQNPPRHLRGHPSFSRYNGGPGISPSISNTSFVSGSSCGLSIVSISITVVESSCAVVVGDRGECSASSPTTVVPVPGLAVLGDMISRDDFPTGALCAIVGATESDFESLSPLPPFSPAAASFCACRLLRRRHSRINASSASTSVPATDPTAIAIVVPTEIPPPPPSDDPVSDPTGVLVAVAVAIELLPVCAPVVATVSPPLPVAVAPVYVAPGTVGSVSKILKSELAHRTCTAYTSASCEVG</sequence>
<keyword evidence="3" id="KW-1185">Reference proteome</keyword>
<dbReference type="Proteomes" id="UP000699042">
    <property type="component" value="Unassembled WGS sequence"/>
</dbReference>
<evidence type="ECO:0000313" key="2">
    <source>
        <dbReference type="EMBL" id="KAG7050050.1"/>
    </source>
</evidence>
<evidence type="ECO:0000256" key="1">
    <source>
        <dbReference type="SAM" id="MobiDB-lite"/>
    </source>
</evidence>
<feature type="non-terminal residue" evidence="2">
    <location>
        <position position="1"/>
    </location>
</feature>
<reference evidence="2" key="1">
    <citation type="submission" date="2021-05" db="EMBL/GenBank/DDBJ databases">
        <title>Comparative genomics of three Colletotrichum scovillei strains and genetic complementation revealed genes involved fungal growth and virulence on chili pepper.</title>
        <authorList>
            <person name="Hsieh D.-K."/>
            <person name="Chuang S.-C."/>
            <person name="Chen C.-Y."/>
            <person name="Chao Y.-T."/>
            <person name="Lu M.-Y.J."/>
            <person name="Lee M.-H."/>
            <person name="Shih M.-C."/>
        </authorList>
    </citation>
    <scope>NUCLEOTIDE SEQUENCE</scope>
    <source>
        <strain evidence="2">Coll-153</strain>
    </source>
</reference>
<feature type="compositionally biased region" description="Polar residues" evidence="1">
    <location>
        <begin position="1"/>
        <end position="19"/>
    </location>
</feature>